<comment type="caution">
    <text evidence="2">The sequence shown here is derived from an EMBL/GenBank/DDBJ whole genome shotgun (WGS) entry which is preliminary data.</text>
</comment>
<sequence>MDIVLLQTISFKTIKANLRDVSLREDKGKYPYKEANIVLTEFNPDHLKPAAFYILDEQMQTHRQLRNILLKKYALDILKLRCGLVYRYANQIHTMYPPIIEEFGEDHIVLDGLHRVALAREFETNIASIFISKVSSDCPFPCLPIEWAQVSLVQAVPGVKRLPRRPDAYYSLHRNLNILNLGGSRQNGAKN</sequence>
<evidence type="ECO:0000259" key="1">
    <source>
        <dbReference type="Pfam" id="PF24392"/>
    </source>
</evidence>
<evidence type="ECO:0000313" key="2">
    <source>
        <dbReference type="EMBL" id="PIP16914.1"/>
    </source>
</evidence>
<evidence type="ECO:0000313" key="3">
    <source>
        <dbReference type="Proteomes" id="UP000231480"/>
    </source>
</evidence>
<name>A0A2G9YCH5_9BACT</name>
<dbReference type="EMBL" id="PCRH01000061">
    <property type="protein sequence ID" value="PIP16914.1"/>
    <property type="molecule type" value="Genomic_DNA"/>
</dbReference>
<feature type="domain" description="ParB-like catalytic effector" evidence="1">
    <location>
        <begin position="16"/>
        <end position="149"/>
    </location>
</feature>
<accession>A0A2G9YCH5</accession>
<organism evidence="2 3">
    <name type="scientific">Candidatus Portnoybacteria bacterium CG23_combo_of_CG06-09_8_20_14_all_37_13</name>
    <dbReference type="NCBI Taxonomy" id="1974819"/>
    <lineage>
        <taxon>Bacteria</taxon>
        <taxon>Candidatus Portnoyibacteriota</taxon>
    </lineage>
</organism>
<reference evidence="2 3" key="1">
    <citation type="submission" date="2017-09" db="EMBL/GenBank/DDBJ databases">
        <title>Depth-based differentiation of microbial function through sediment-hosted aquifers and enrichment of novel symbionts in the deep terrestrial subsurface.</title>
        <authorList>
            <person name="Probst A.J."/>
            <person name="Ladd B."/>
            <person name="Jarett J.K."/>
            <person name="Geller-Mcgrath D.E."/>
            <person name="Sieber C.M."/>
            <person name="Emerson J.B."/>
            <person name="Anantharaman K."/>
            <person name="Thomas B.C."/>
            <person name="Malmstrom R."/>
            <person name="Stieglmeier M."/>
            <person name="Klingl A."/>
            <person name="Woyke T."/>
            <person name="Ryan C.M."/>
            <person name="Banfield J.F."/>
        </authorList>
    </citation>
    <scope>NUCLEOTIDE SEQUENCE [LARGE SCALE GENOMIC DNA]</scope>
    <source>
        <strain evidence="2">CG23_combo_of_CG06-09_8_20_14_all_37_13</strain>
    </source>
</reference>
<proteinExistence type="predicted"/>
<gene>
    <name evidence="2" type="ORF">COX44_02820</name>
</gene>
<dbReference type="Pfam" id="PF24392">
    <property type="entry name" value="Parb-CE"/>
    <property type="match status" value="1"/>
</dbReference>
<dbReference type="Proteomes" id="UP000231480">
    <property type="component" value="Unassembled WGS sequence"/>
</dbReference>
<dbReference type="AlphaFoldDB" id="A0A2G9YCH5"/>
<dbReference type="InterPro" id="IPR057241">
    <property type="entry name" value="Parb-CE"/>
</dbReference>
<protein>
    <recommendedName>
        <fullName evidence="1">ParB-like catalytic effector domain-containing protein</fullName>
    </recommendedName>
</protein>